<dbReference type="InterPro" id="IPR009091">
    <property type="entry name" value="RCC1/BLIP-II"/>
</dbReference>
<dbReference type="Gene3D" id="2.130.10.30">
    <property type="entry name" value="Regulator of chromosome condensation 1/beta-lactamase-inhibitor protein II"/>
    <property type="match status" value="6"/>
</dbReference>
<reference evidence="3" key="1">
    <citation type="submission" date="2021-02" db="EMBL/GenBank/DDBJ databases">
        <authorList>
            <person name="Dougan E. K."/>
            <person name="Rhodes N."/>
            <person name="Thang M."/>
            <person name="Chan C."/>
        </authorList>
    </citation>
    <scope>NUCLEOTIDE SEQUENCE</scope>
</reference>
<comment type="caution">
    <text evidence="3">The sequence shown here is derived from an EMBL/GenBank/DDBJ whole genome shotgun (WGS) entry which is preliminary data.</text>
</comment>
<keyword evidence="2" id="KW-0732">Signal</keyword>
<name>A0A812SUL8_9DINO</name>
<keyword evidence="4" id="KW-1185">Reference proteome</keyword>
<organism evidence="3 4">
    <name type="scientific">Symbiodinium natans</name>
    <dbReference type="NCBI Taxonomy" id="878477"/>
    <lineage>
        <taxon>Eukaryota</taxon>
        <taxon>Sar</taxon>
        <taxon>Alveolata</taxon>
        <taxon>Dinophyceae</taxon>
        <taxon>Suessiales</taxon>
        <taxon>Symbiodiniaceae</taxon>
        <taxon>Symbiodinium</taxon>
    </lineage>
</organism>
<feature type="chain" id="PRO_5032480909" evidence="2">
    <location>
        <begin position="24"/>
        <end position="2215"/>
    </location>
</feature>
<evidence type="ECO:0000313" key="4">
    <source>
        <dbReference type="Proteomes" id="UP000604046"/>
    </source>
</evidence>
<keyword evidence="1" id="KW-0812">Transmembrane</keyword>
<dbReference type="Proteomes" id="UP000604046">
    <property type="component" value="Unassembled WGS sequence"/>
</dbReference>
<proteinExistence type="predicted"/>
<keyword evidence="1" id="KW-1133">Transmembrane helix</keyword>
<dbReference type="InterPro" id="IPR051553">
    <property type="entry name" value="Ran_GTPase-activating"/>
</dbReference>
<feature type="signal peptide" evidence="2">
    <location>
        <begin position="1"/>
        <end position="23"/>
    </location>
</feature>
<evidence type="ECO:0000256" key="1">
    <source>
        <dbReference type="SAM" id="Phobius"/>
    </source>
</evidence>
<protein>
    <submittedName>
        <fullName evidence="3">Uncharacterized protein</fullName>
    </submittedName>
</protein>
<feature type="transmembrane region" description="Helical" evidence="1">
    <location>
        <begin position="1717"/>
        <end position="1742"/>
    </location>
</feature>
<feature type="transmembrane region" description="Helical" evidence="1">
    <location>
        <begin position="1789"/>
        <end position="1814"/>
    </location>
</feature>
<gene>
    <name evidence="3" type="ORF">SNAT2548_LOCUS27543</name>
</gene>
<dbReference type="SUPFAM" id="SSF50985">
    <property type="entry name" value="RCC1/BLIP-II"/>
    <property type="match status" value="5"/>
</dbReference>
<evidence type="ECO:0000256" key="2">
    <source>
        <dbReference type="SAM" id="SignalP"/>
    </source>
</evidence>
<dbReference type="OrthoDB" id="436237at2759"/>
<keyword evidence="1" id="KW-0472">Membrane</keyword>
<evidence type="ECO:0000313" key="3">
    <source>
        <dbReference type="EMBL" id="CAE7491374.1"/>
    </source>
</evidence>
<dbReference type="EMBL" id="CAJNDS010002477">
    <property type="protein sequence ID" value="CAE7491374.1"/>
    <property type="molecule type" value="Genomic_DNA"/>
</dbReference>
<sequence>MAAGHVSALLLSLLLALLWQASADCSTFRVTDVAASRGALAFLDSGGTVTAYGSGSYGGNAPSEVSSDVVAISSTNIGFSAIKSDGSLVTWSDMQGSAASQLTSGVVSLVGGEQAHAVLKSDGSVVTFGSSSWGGDSSSVSSQLASGVVSLHVAPTTGRGFAALKNDGSVVTWGSSGSWGGDSASVASDLASGVEYVFAATYLFTALKGDGTVVTWGVESQVISNFASDINVSSVVNTYFSFASLKSGAVVTWGSASNGGDSSSVASQLTSDVVSVVGSGAAFAAVKSDGSVVVWGNSGYAGDSSLVASQLSNVVAVFAGERVFAAVKADGSVVTWGDTGRGGDSSSVSGQLTNVASVVGSSHAMTALKSDGSVVTWSDPSSDFWTGAGSFDSVAGDLTSGVVSLHATWDPYNQGWWAAVKNDATIVLWGLYGQTGSLVIIGRHSYATLNMDGSASTWGGQGTSPTLFPAAASLASGVRSIEVQKDWDRWLALKEDGSVVSWGFEVPSEWHSGVVQIATNAFHVAAVKDDGSVICYPAGTYGGNCGEFAISNVVSIVGSYITFGALTSTGAALSWGHPGYGGYTEKPSGVAESDMIDIKGNHAAWCALSSLGAVSCWGYGPGHSMGSASAELTSGVEFIVAPVWYTVTTGFAAVKSDGRGVVWGLHTDYSVNPIIRDNVKSVTFGEKAAAILYIDGTVETTGRSDYGGDSSSVSSQLVNVVTIYSTYGAFAALKSDGSVVTWGNSGFGADSSAVDLSCCVRDIVSTRNAFAALKNDGSVVSWPWAPDGSVDVSSGVMEIYSGVESDRSFAAVKEDGTVQNGLVVDDNNFDNFKHDNSDIFVFDGHNDDEHCHHFDGSRCGDVTIHIGDGIAVALYSTGYAAAWGTWYGGIDSYLESGVQSIVMGRKSFAAVKSDGTVATTGQYYFSQSDLEAGLGCCVTKVVGSGWGFAALKNDGSVYTWGQAVESDPPASVNLSANVVDVVPNSAGFAATKADGSILTWGRAGAHEPGSVDLSNVAQIVGGDWAFAALKHDGSVVTWGSGRGGDSSSVAAELASGVLSIQPPKADWSQRGFVAWKAGNTAVIWGYNTEGTHIALPSQAISDVKKVEITWYSVAVLKNDGTVITAGRSDETRSFADSSSVAAQLVNVVDIVCPAYACAALKVDGTVVTWGYADWFGTSRRLSSTPSEVTNIQKIYGSFYSFAGLKVDGSVVAWGRSDHSAYGTDFRYPKSSTESEVQSDVVEIYADAAATEGGGAFIAVKQDGSVAVLAAEVSQAVRALEFSKARSVDRVFQKLAEMKDVMLQWNDTQTSNTAIFELITRAEDGSEIATYAYRVTDRSIEVSFEEVVIDLPVVFLQDLQEASDDPIVLSLATVHNGSYAYQVMKKTGEMEKLQMLVEPVSMTFYGNNGTITEIDSEAPVELSFKVDSAEPLLARAECAFWNAIQNRWERTGMKLAGAENGTATCEIRYDQLPTLVEKTQEVSAMTPRKPSLFGLIARTFLDTFACSLAASIYSLEGLASLVRSSDWVLRPAALTTWTILVAAVGLLLVAHRSDRKYEKHLEMLLSKETARQMLMEQAKKEFVLFRRFRELRAQKLHDEATKSVHWSIIRARLGVDSDFLRSLYEVSGQTALHRQARELLEDFYNHGVFQQVFILYRSCCQWLQVLEPSLRVTCLERSAVALCKLMSGFGVAAVFYNQGSVATGQQGCDFGRDPLVTIIRSAVVCLVSSAVGLLPFLVLMPLFEKLRSFELKMRHIVFWTFTSVYFLFCLLTVCIFHASVSNVDGLDWAISALLSLLFSLIMTPLMMAAALRLLLSSTTSDLDEHLPFHPHNDDCYKVTLQKMSISGNSLLKHLASNSSTTLCARWEIAGHPETAAISDVHTEDGDGEIVLDGVMPHHAVLVSVYANSGAMRLLGNSVLPSKAFLENGFEGHLPLLRNGKPLQDAHVGVLIAPPVHSQIQHVPVRGRSSIRLTIEGSGIRAFDLDSVEQCEDAGISFYDDIFGEADFQQHCEALGIDFDSESEGEDQDPASEGFAVIPGPDVTRPIKVVKEQAYLVGDPVLVFQNGKLLSGSVADPASGSGCATVLIKGQLQNLLISNLMPAFEHSDDVQVQVEHGGRQEWRAGRVLSEVSDGFRVECGAEIATVPPEMLRRHFTEGTTVWVYQTSSWRQAVVAATVVEQALEDRLDQRCRVILTESDEELSVPTWRIKFRNTCSM</sequence>
<dbReference type="PANTHER" id="PTHR45982">
    <property type="entry name" value="REGULATOR OF CHROMOSOME CONDENSATION"/>
    <property type="match status" value="1"/>
</dbReference>
<accession>A0A812SUL8</accession>
<feature type="transmembrane region" description="Helical" evidence="1">
    <location>
        <begin position="1526"/>
        <end position="1549"/>
    </location>
</feature>
<feature type="transmembrane region" description="Helical" evidence="1">
    <location>
        <begin position="1754"/>
        <end position="1777"/>
    </location>
</feature>
<dbReference type="PANTHER" id="PTHR45982:SF1">
    <property type="entry name" value="REGULATOR OF CHROMOSOME CONDENSATION"/>
    <property type="match status" value="1"/>
</dbReference>